<protein>
    <recommendedName>
        <fullName evidence="3 9">Phosphate transport system permease protein PstA</fullName>
    </recommendedName>
</protein>
<evidence type="ECO:0000256" key="6">
    <source>
        <dbReference type="ARBA" id="ARBA00022692"/>
    </source>
</evidence>
<feature type="transmembrane region" description="Helical" evidence="9">
    <location>
        <begin position="153"/>
        <end position="172"/>
    </location>
</feature>
<reference evidence="11 12" key="1">
    <citation type="submission" date="2019-02" db="EMBL/GenBank/DDBJ databases">
        <title>Deep-cultivation of Planctomycetes and their phenomic and genomic characterization uncovers novel biology.</title>
        <authorList>
            <person name="Wiegand S."/>
            <person name="Jogler M."/>
            <person name="Boedeker C."/>
            <person name="Pinto D."/>
            <person name="Vollmers J."/>
            <person name="Rivas-Marin E."/>
            <person name="Kohn T."/>
            <person name="Peeters S.H."/>
            <person name="Heuer A."/>
            <person name="Rast P."/>
            <person name="Oberbeckmann S."/>
            <person name="Bunk B."/>
            <person name="Jeske O."/>
            <person name="Meyerdierks A."/>
            <person name="Storesund J.E."/>
            <person name="Kallscheuer N."/>
            <person name="Luecker S."/>
            <person name="Lage O.M."/>
            <person name="Pohl T."/>
            <person name="Merkel B.J."/>
            <person name="Hornburger P."/>
            <person name="Mueller R.-W."/>
            <person name="Bruemmer F."/>
            <person name="Labrenz M."/>
            <person name="Spormann A.M."/>
            <person name="Op den Camp H."/>
            <person name="Overmann J."/>
            <person name="Amann R."/>
            <person name="Jetten M.S.M."/>
            <person name="Mascher T."/>
            <person name="Medema M.H."/>
            <person name="Devos D.P."/>
            <person name="Kaster A.-K."/>
            <person name="Ovreas L."/>
            <person name="Rohde M."/>
            <person name="Galperin M.Y."/>
            <person name="Jogler C."/>
        </authorList>
    </citation>
    <scope>NUCLEOTIDE SEQUENCE [LARGE SCALE GENOMIC DNA]</scope>
    <source>
        <strain evidence="11 12">HG15A2</strain>
    </source>
</reference>
<feature type="domain" description="ABC transmembrane type-1" evidence="10">
    <location>
        <begin position="82"/>
        <end position="288"/>
    </location>
</feature>
<name>A0A517MZX7_9BACT</name>
<dbReference type="EMBL" id="CP036263">
    <property type="protein sequence ID" value="QDT00437.1"/>
    <property type="molecule type" value="Genomic_DNA"/>
</dbReference>
<keyword evidence="8 9" id="KW-0472">Membrane</keyword>
<dbReference type="Pfam" id="PF00528">
    <property type="entry name" value="BPD_transp_1"/>
    <property type="match status" value="1"/>
</dbReference>
<evidence type="ECO:0000313" key="12">
    <source>
        <dbReference type="Proteomes" id="UP000319852"/>
    </source>
</evidence>
<dbReference type="NCBIfam" id="TIGR00974">
    <property type="entry name" value="3a0107s02c"/>
    <property type="match status" value="1"/>
</dbReference>
<feature type="transmembrane region" description="Helical" evidence="9">
    <location>
        <begin position="266"/>
        <end position="292"/>
    </location>
</feature>
<proteinExistence type="inferred from homology"/>
<dbReference type="Proteomes" id="UP000319852">
    <property type="component" value="Chromosome"/>
</dbReference>
<evidence type="ECO:0000256" key="1">
    <source>
        <dbReference type="ARBA" id="ARBA00004651"/>
    </source>
</evidence>
<keyword evidence="4" id="KW-0813">Transport</keyword>
<dbReference type="PROSITE" id="PS50928">
    <property type="entry name" value="ABC_TM1"/>
    <property type="match status" value="1"/>
</dbReference>
<dbReference type="InterPro" id="IPR035906">
    <property type="entry name" value="MetI-like_sf"/>
</dbReference>
<dbReference type="Gene3D" id="1.10.3720.10">
    <property type="entry name" value="MetI-like"/>
    <property type="match status" value="1"/>
</dbReference>
<gene>
    <name evidence="11" type="primary">pstA</name>
    <name evidence="11" type="ORF">HG15A2_37750</name>
</gene>
<keyword evidence="7 9" id="KW-1133">Transmembrane helix</keyword>
<dbReference type="OrthoDB" id="9807065at2"/>
<dbReference type="InterPro" id="IPR005672">
    <property type="entry name" value="Phosphate_PstA"/>
</dbReference>
<comment type="similarity">
    <text evidence="2 9">Belongs to the binding-protein-dependent transport system permease family. CysTW subfamily.</text>
</comment>
<organism evidence="11 12">
    <name type="scientific">Adhaeretor mobilis</name>
    <dbReference type="NCBI Taxonomy" id="1930276"/>
    <lineage>
        <taxon>Bacteria</taxon>
        <taxon>Pseudomonadati</taxon>
        <taxon>Planctomycetota</taxon>
        <taxon>Planctomycetia</taxon>
        <taxon>Pirellulales</taxon>
        <taxon>Lacipirellulaceae</taxon>
        <taxon>Adhaeretor</taxon>
    </lineage>
</organism>
<dbReference type="GO" id="GO:0035435">
    <property type="term" value="P:phosphate ion transmembrane transport"/>
    <property type="evidence" value="ECO:0007669"/>
    <property type="project" value="InterPro"/>
</dbReference>
<dbReference type="GO" id="GO:0005886">
    <property type="term" value="C:plasma membrane"/>
    <property type="evidence" value="ECO:0007669"/>
    <property type="project" value="UniProtKB-SubCell"/>
</dbReference>
<keyword evidence="6 9" id="KW-0812">Transmembrane</keyword>
<feature type="transmembrane region" description="Helical" evidence="9">
    <location>
        <begin position="225"/>
        <end position="246"/>
    </location>
</feature>
<accession>A0A517MZX7</accession>
<dbReference type="InterPro" id="IPR000515">
    <property type="entry name" value="MetI-like"/>
</dbReference>
<feature type="transmembrane region" description="Helical" evidence="9">
    <location>
        <begin position="198"/>
        <end position="218"/>
    </location>
</feature>
<dbReference type="PANTHER" id="PTHR43470:SF5">
    <property type="entry name" value="PHOSPHATE TRANSPORT SYSTEM PERMEASE PROTEIN PSTA"/>
    <property type="match status" value="1"/>
</dbReference>
<evidence type="ECO:0000313" key="11">
    <source>
        <dbReference type="EMBL" id="QDT00437.1"/>
    </source>
</evidence>
<keyword evidence="5 9" id="KW-1003">Cell membrane</keyword>
<dbReference type="PANTHER" id="PTHR43470">
    <property type="entry name" value="PHOSPHATE TRANSPORT SYSTEM PERMEASE PROTEIN PSTA-RELATED"/>
    <property type="match status" value="1"/>
</dbReference>
<dbReference type="CDD" id="cd06261">
    <property type="entry name" value="TM_PBP2"/>
    <property type="match status" value="1"/>
</dbReference>
<feature type="transmembrane region" description="Helical" evidence="9">
    <location>
        <begin position="86"/>
        <end position="107"/>
    </location>
</feature>
<evidence type="ECO:0000256" key="7">
    <source>
        <dbReference type="ARBA" id="ARBA00022989"/>
    </source>
</evidence>
<evidence type="ECO:0000256" key="4">
    <source>
        <dbReference type="ARBA" id="ARBA00022448"/>
    </source>
</evidence>
<dbReference type="GO" id="GO:0005315">
    <property type="term" value="F:phosphate transmembrane transporter activity"/>
    <property type="evidence" value="ECO:0007669"/>
    <property type="project" value="InterPro"/>
</dbReference>
<evidence type="ECO:0000256" key="9">
    <source>
        <dbReference type="RuleBase" id="RU363043"/>
    </source>
</evidence>
<dbReference type="SUPFAM" id="SSF161098">
    <property type="entry name" value="MetI-like"/>
    <property type="match status" value="1"/>
</dbReference>
<sequence length="302" mass="32544">MSNSSPPVYRNSLAEHSNGRPLAKFASNAFAVACATCTIVCMATLVVLLWKIFQFGWGRVNLDFITSFPSSTAENAGIKSSLVGSLYLIGLTALFSVPLGVGTAIYLEEYCKPSRWRTFAQTNIANLAGVPSIVYGILGLGLFVRAMSLNRSLLAGALTLTLVILPIVILASQEALRAVPKTIRQASYALGATRWQTVWGQLLPASLPGILTGVILALSRALGEAAPLLAIGAATYTAFLPQDIVHDDFSVLPLQIYNWTDQPQEAFHQAAAAAIVVLLTVLICMNALAVFLRYRFSKRIQW</sequence>
<dbReference type="RefSeq" id="WP_145061944.1">
    <property type="nucleotide sequence ID" value="NZ_CP036263.1"/>
</dbReference>
<evidence type="ECO:0000259" key="10">
    <source>
        <dbReference type="PROSITE" id="PS50928"/>
    </source>
</evidence>
<keyword evidence="12" id="KW-1185">Reference proteome</keyword>
<evidence type="ECO:0000256" key="3">
    <source>
        <dbReference type="ARBA" id="ARBA00016864"/>
    </source>
</evidence>
<evidence type="ECO:0000256" key="2">
    <source>
        <dbReference type="ARBA" id="ARBA00007069"/>
    </source>
</evidence>
<feature type="transmembrane region" description="Helical" evidence="9">
    <location>
        <begin position="29"/>
        <end position="50"/>
    </location>
</feature>
<dbReference type="KEGG" id="amob:HG15A2_37750"/>
<evidence type="ECO:0000256" key="5">
    <source>
        <dbReference type="ARBA" id="ARBA00022475"/>
    </source>
</evidence>
<comment type="subcellular location">
    <subcellularLocation>
        <location evidence="1 9">Cell membrane</location>
        <topology evidence="1 9">Multi-pass membrane protein</topology>
    </subcellularLocation>
</comment>
<feature type="transmembrane region" description="Helical" evidence="9">
    <location>
        <begin position="127"/>
        <end position="146"/>
    </location>
</feature>
<dbReference type="AlphaFoldDB" id="A0A517MZX7"/>
<evidence type="ECO:0000256" key="8">
    <source>
        <dbReference type="ARBA" id="ARBA00023136"/>
    </source>
</evidence>